<evidence type="ECO:0000256" key="2">
    <source>
        <dbReference type="RuleBase" id="RU003749"/>
    </source>
</evidence>
<dbReference type="PANTHER" id="PTHR33495">
    <property type="entry name" value="ANTI-SIGMA FACTOR ANTAGONIST TM_1081-RELATED-RELATED"/>
    <property type="match status" value="1"/>
</dbReference>
<gene>
    <name evidence="4" type="ORF">G5C60_18400</name>
</gene>
<reference evidence="4 5" key="1">
    <citation type="submission" date="2020-02" db="EMBL/GenBank/DDBJ databases">
        <title>Whole-genome analyses of novel actinobacteria.</title>
        <authorList>
            <person name="Sahin N."/>
            <person name="Gencbay T."/>
        </authorList>
    </citation>
    <scope>NUCLEOTIDE SEQUENCE [LARGE SCALE GENOMIC DNA]</scope>
    <source>
        <strain evidence="4 5">HC44</strain>
    </source>
</reference>
<name>A0A6G4V6N6_9ACTN</name>
<dbReference type="PROSITE" id="PS50801">
    <property type="entry name" value="STAS"/>
    <property type="match status" value="1"/>
</dbReference>
<dbReference type="Proteomes" id="UP000472335">
    <property type="component" value="Unassembled WGS sequence"/>
</dbReference>
<comment type="similarity">
    <text evidence="1 2">Belongs to the anti-sigma-factor antagonist family.</text>
</comment>
<dbReference type="InterPro" id="IPR003658">
    <property type="entry name" value="Anti-sigma_ant"/>
</dbReference>
<dbReference type="InterPro" id="IPR036513">
    <property type="entry name" value="STAS_dom_sf"/>
</dbReference>
<dbReference type="PANTHER" id="PTHR33495:SF2">
    <property type="entry name" value="ANTI-SIGMA FACTOR ANTAGONIST TM_1081-RELATED"/>
    <property type="match status" value="1"/>
</dbReference>
<evidence type="ECO:0000256" key="1">
    <source>
        <dbReference type="ARBA" id="ARBA00009013"/>
    </source>
</evidence>
<organism evidence="4 5">
    <name type="scientific">Streptomyces scabichelini</name>
    <dbReference type="NCBI Taxonomy" id="2711217"/>
    <lineage>
        <taxon>Bacteria</taxon>
        <taxon>Bacillati</taxon>
        <taxon>Actinomycetota</taxon>
        <taxon>Actinomycetes</taxon>
        <taxon>Kitasatosporales</taxon>
        <taxon>Streptomycetaceae</taxon>
        <taxon>Streptomyces</taxon>
    </lineage>
</organism>
<comment type="caution">
    <text evidence="4">The sequence shown here is derived from an EMBL/GenBank/DDBJ whole genome shotgun (WGS) entry which is preliminary data.</text>
</comment>
<dbReference type="NCBIfam" id="TIGR00377">
    <property type="entry name" value="ant_ant_sig"/>
    <property type="match status" value="1"/>
</dbReference>
<keyword evidence="5" id="KW-1185">Reference proteome</keyword>
<dbReference type="SUPFAM" id="SSF52091">
    <property type="entry name" value="SpoIIaa-like"/>
    <property type="match status" value="1"/>
</dbReference>
<feature type="domain" description="STAS" evidence="3">
    <location>
        <begin position="5"/>
        <end position="116"/>
    </location>
</feature>
<proteinExistence type="inferred from homology"/>
<dbReference type="CDD" id="cd07043">
    <property type="entry name" value="STAS_anti-anti-sigma_factors"/>
    <property type="match status" value="1"/>
</dbReference>
<evidence type="ECO:0000313" key="5">
    <source>
        <dbReference type="Proteomes" id="UP000472335"/>
    </source>
</evidence>
<dbReference type="EMBL" id="JAAKZY010000052">
    <property type="protein sequence ID" value="NGO09517.1"/>
    <property type="molecule type" value="Genomic_DNA"/>
</dbReference>
<protein>
    <recommendedName>
        <fullName evidence="2">Anti-sigma factor antagonist</fullName>
    </recommendedName>
</protein>
<dbReference type="Gene3D" id="3.30.750.24">
    <property type="entry name" value="STAS domain"/>
    <property type="match status" value="1"/>
</dbReference>
<dbReference type="InterPro" id="IPR002645">
    <property type="entry name" value="STAS_dom"/>
</dbReference>
<dbReference type="GO" id="GO:0043856">
    <property type="term" value="F:anti-sigma factor antagonist activity"/>
    <property type="evidence" value="ECO:0007669"/>
    <property type="project" value="InterPro"/>
</dbReference>
<dbReference type="AlphaFoldDB" id="A0A6G4V6N6"/>
<dbReference type="RefSeq" id="WP_165260560.1">
    <property type="nucleotide sequence ID" value="NZ_JAAKZY010000052.1"/>
</dbReference>
<evidence type="ECO:0000259" key="3">
    <source>
        <dbReference type="PROSITE" id="PS50801"/>
    </source>
</evidence>
<sequence>MAMTLFLASRRQNDWIVTEVRGILDSESVPELRDGVISMIGEKAHPLHVIADLSELSYCDVDGLSALAAIRTLLHDGGGELRLVCPEGRVLRILRISGLAHALPVHPTLDAAVRSAGKAG</sequence>
<evidence type="ECO:0000313" key="4">
    <source>
        <dbReference type="EMBL" id="NGO09517.1"/>
    </source>
</evidence>
<dbReference type="Pfam" id="PF01740">
    <property type="entry name" value="STAS"/>
    <property type="match status" value="1"/>
</dbReference>
<accession>A0A6G4V6N6</accession>